<dbReference type="KEGG" id="lbc:LACBIDRAFT_324306"/>
<reference evidence="2 3" key="1">
    <citation type="journal article" date="2008" name="Nature">
        <title>The genome of Laccaria bicolor provides insights into mycorrhizal symbiosis.</title>
        <authorList>
            <person name="Martin F."/>
            <person name="Aerts A."/>
            <person name="Ahren D."/>
            <person name="Brun A."/>
            <person name="Danchin E.G.J."/>
            <person name="Duchaussoy F."/>
            <person name="Gibon J."/>
            <person name="Kohler A."/>
            <person name="Lindquist E."/>
            <person name="Pereda V."/>
            <person name="Salamov A."/>
            <person name="Shapiro H.J."/>
            <person name="Wuyts J."/>
            <person name="Blaudez D."/>
            <person name="Buee M."/>
            <person name="Brokstein P."/>
            <person name="Canbaeck B."/>
            <person name="Cohen D."/>
            <person name="Courty P.E."/>
            <person name="Coutinho P.M."/>
            <person name="Delaruelle C."/>
            <person name="Detter J.C."/>
            <person name="Deveau A."/>
            <person name="DiFazio S."/>
            <person name="Duplessis S."/>
            <person name="Fraissinet-Tachet L."/>
            <person name="Lucic E."/>
            <person name="Frey-Klett P."/>
            <person name="Fourrey C."/>
            <person name="Feussner I."/>
            <person name="Gay G."/>
            <person name="Grimwood J."/>
            <person name="Hoegger P.J."/>
            <person name="Jain P."/>
            <person name="Kilaru S."/>
            <person name="Labbe J."/>
            <person name="Lin Y.C."/>
            <person name="Legue V."/>
            <person name="Le Tacon F."/>
            <person name="Marmeisse R."/>
            <person name="Melayah D."/>
            <person name="Montanini B."/>
            <person name="Muratet M."/>
            <person name="Nehls U."/>
            <person name="Niculita-Hirzel H."/>
            <person name="Oudot-Le Secq M.P."/>
            <person name="Peter M."/>
            <person name="Quesneville H."/>
            <person name="Rajashekar B."/>
            <person name="Reich M."/>
            <person name="Rouhier N."/>
            <person name="Schmutz J."/>
            <person name="Yin T."/>
            <person name="Chalot M."/>
            <person name="Henrissat B."/>
            <person name="Kuees U."/>
            <person name="Lucas S."/>
            <person name="Van de Peer Y."/>
            <person name="Podila G.K."/>
            <person name="Polle A."/>
            <person name="Pukkila P.J."/>
            <person name="Richardson P.M."/>
            <person name="Rouze P."/>
            <person name="Sanders I.R."/>
            <person name="Stajich J.E."/>
            <person name="Tunlid A."/>
            <person name="Tuskan G."/>
            <person name="Grigoriev I.V."/>
        </authorList>
    </citation>
    <scope>NUCLEOTIDE SEQUENCE [LARGE SCALE GENOMIC DNA]</scope>
    <source>
        <strain evidence="3">S238N-H82 / ATCC MYA-4686</strain>
    </source>
</reference>
<keyword evidence="3" id="KW-1185">Reference proteome</keyword>
<evidence type="ECO:0000256" key="1">
    <source>
        <dbReference type="SAM" id="MobiDB-lite"/>
    </source>
</evidence>
<accession>B0D1E2</accession>
<name>B0D1E2_LACBS</name>
<proteinExistence type="predicted"/>
<dbReference type="AlphaFoldDB" id="B0D1E2"/>
<dbReference type="Proteomes" id="UP000001194">
    <property type="component" value="Unassembled WGS sequence"/>
</dbReference>
<dbReference type="GeneID" id="6073600"/>
<organism evidence="3">
    <name type="scientific">Laccaria bicolor (strain S238N-H82 / ATCC MYA-4686)</name>
    <name type="common">Bicoloured deceiver</name>
    <name type="synonym">Laccaria laccata var. bicolor</name>
    <dbReference type="NCBI Taxonomy" id="486041"/>
    <lineage>
        <taxon>Eukaryota</taxon>
        <taxon>Fungi</taxon>
        <taxon>Dikarya</taxon>
        <taxon>Basidiomycota</taxon>
        <taxon>Agaricomycotina</taxon>
        <taxon>Agaricomycetes</taxon>
        <taxon>Agaricomycetidae</taxon>
        <taxon>Agaricales</taxon>
        <taxon>Agaricineae</taxon>
        <taxon>Hydnangiaceae</taxon>
        <taxon>Laccaria</taxon>
    </lineage>
</organism>
<sequence>MTIIVFQSNGQSAKQLSVTQHDSLGKSKPMLLSSGRALTHCIAPHQTLGQYDGVVLRKRCNDNSIQSCDHWYTYFGLQATRMIRTWARYPRRRPAKNWLLLHLFMISSVTSFHPPLTSENEREQRKESADRDSYDSVNEEWKSELDESLGHGTAQKVGTAAFDLAELHHTTLEGTG</sequence>
<dbReference type="RefSeq" id="XP_001877882.1">
    <property type="nucleotide sequence ID" value="XM_001877847.1"/>
</dbReference>
<feature type="region of interest" description="Disordered" evidence="1">
    <location>
        <begin position="114"/>
        <end position="149"/>
    </location>
</feature>
<gene>
    <name evidence="2" type="ORF">LACBIDRAFT_324306</name>
</gene>
<dbReference type="HOGENOM" id="CLU_1525409_0_0_1"/>
<evidence type="ECO:0000313" key="2">
    <source>
        <dbReference type="EMBL" id="EDR11985.1"/>
    </source>
</evidence>
<feature type="compositionally biased region" description="Basic and acidic residues" evidence="1">
    <location>
        <begin position="119"/>
        <end position="149"/>
    </location>
</feature>
<protein>
    <submittedName>
        <fullName evidence="2">Predicted protein</fullName>
    </submittedName>
</protein>
<evidence type="ECO:0000313" key="3">
    <source>
        <dbReference type="Proteomes" id="UP000001194"/>
    </source>
</evidence>
<dbReference type="EMBL" id="DS547095">
    <property type="protein sequence ID" value="EDR11985.1"/>
    <property type="molecule type" value="Genomic_DNA"/>
</dbReference>
<dbReference type="InParanoid" id="B0D1E2"/>